<dbReference type="AlphaFoldDB" id="A0A1J1HJM9"/>
<evidence type="ECO:0000313" key="2">
    <source>
        <dbReference type="Proteomes" id="UP000183832"/>
    </source>
</evidence>
<dbReference type="EMBL" id="CVRI01000002">
    <property type="protein sequence ID" value="CRK86678.1"/>
    <property type="molecule type" value="Genomic_DNA"/>
</dbReference>
<reference evidence="1 2" key="1">
    <citation type="submission" date="2015-04" db="EMBL/GenBank/DDBJ databases">
        <authorList>
            <person name="Syromyatnikov M.Y."/>
            <person name="Popov V.N."/>
        </authorList>
    </citation>
    <scope>NUCLEOTIDE SEQUENCE [LARGE SCALE GENOMIC DNA]</scope>
</reference>
<accession>A0A1J1HJM9</accession>
<gene>
    <name evidence="1" type="ORF">CLUMA_CG000511</name>
</gene>
<dbReference type="Proteomes" id="UP000183832">
    <property type="component" value="Unassembled WGS sequence"/>
</dbReference>
<protein>
    <submittedName>
        <fullName evidence="1">CLUMA_CG000511, isoform A</fullName>
    </submittedName>
</protein>
<organism evidence="1 2">
    <name type="scientific">Clunio marinus</name>
    <dbReference type="NCBI Taxonomy" id="568069"/>
    <lineage>
        <taxon>Eukaryota</taxon>
        <taxon>Metazoa</taxon>
        <taxon>Ecdysozoa</taxon>
        <taxon>Arthropoda</taxon>
        <taxon>Hexapoda</taxon>
        <taxon>Insecta</taxon>
        <taxon>Pterygota</taxon>
        <taxon>Neoptera</taxon>
        <taxon>Endopterygota</taxon>
        <taxon>Diptera</taxon>
        <taxon>Nematocera</taxon>
        <taxon>Chironomoidea</taxon>
        <taxon>Chironomidae</taxon>
        <taxon>Clunio</taxon>
    </lineage>
</organism>
<evidence type="ECO:0000313" key="1">
    <source>
        <dbReference type="EMBL" id="CRK86678.1"/>
    </source>
</evidence>
<proteinExistence type="predicted"/>
<keyword evidence="2" id="KW-1185">Reference proteome</keyword>
<sequence length="183" mass="21481">MKREGFRQMKRKFLILTPLCEAQIESRLEIENKTHHQGNGRLVPVTYCYRDSEKYQKKERKQLRIIDIKYLVTYSAFNLFIFHKCFFLQICSFVFTQTSTSKEEKEIGEVSSTIPFAAAIHGEKPKASIFIYGDYKSIIFMDQITSVMSRPTVEKLSIVDNLDTYLLVTCDQRPKLFPTRLKK</sequence>
<name>A0A1J1HJM9_9DIPT</name>